<evidence type="ECO:0000313" key="3">
    <source>
        <dbReference type="Proteomes" id="UP000198211"/>
    </source>
</evidence>
<keyword evidence="2" id="KW-0547">Nucleotide-binding</keyword>
<dbReference type="Pfam" id="PF14214">
    <property type="entry name" value="Helitron_like_N"/>
    <property type="match status" value="1"/>
</dbReference>
<dbReference type="PANTHER" id="PTHR45786:SF74">
    <property type="entry name" value="ATP-DEPENDENT DNA HELICASE"/>
    <property type="match status" value="1"/>
</dbReference>
<evidence type="ECO:0000259" key="1">
    <source>
        <dbReference type="Pfam" id="PF14214"/>
    </source>
</evidence>
<comment type="caution">
    <text evidence="2">The sequence shown here is derived from an EMBL/GenBank/DDBJ whole genome shotgun (WGS) entry which is preliminary data.</text>
</comment>
<protein>
    <submittedName>
        <fullName evidence="2">Helitron helicase</fullName>
    </submittedName>
</protein>
<dbReference type="EMBL" id="NBNE01001660">
    <property type="protein sequence ID" value="OWZ13140.1"/>
    <property type="molecule type" value="Genomic_DNA"/>
</dbReference>
<sequence length="476" mass="54523">MRSPTFAQIYVVDEDMRKRAEHRTGIFSGLDQEILMTLDTMLTEFNPYVGQFISHGEKIRKDIAETKETVNLTLHLHADKRRPGTTNLPTVSEVGVVMVDDGNSRNPRDLIVYPKQRGLFRIFESNQMYDPLMYPLLFPMGEHRGTYGEKYANGVKRHNKDTMSLHEHIAFRLFPDNEDGFVLHDGERAYQQWCVDQRAKVEVEASRMSLREHIAFRLFPDPEDGSFYTMVDDRTNNGVDQPAKVEEEGSIWCNNNQEPLRADLYAGVGNAYRSEAPDVVEAAEFCVSEFNQSAGRLDDSVEGGRLPWHFLDHVGKSVILPSSYTSGPRQMYKSYQDSMTMVREFGKPDIFLTMTCNPKWKEIRDQIAEYQNPPDRPDIVARVWNQKLHGLLHDLVEGVLGRILAWIYVVEFQRRGLPHAHILIIVAEEDKPCTKDLINKLVSCEIPDEATSPELNETVMSCMMHGLCKSQHPNCV</sequence>
<keyword evidence="3" id="KW-1185">Reference proteome</keyword>
<dbReference type="AlphaFoldDB" id="A0A225W8H6"/>
<gene>
    <name evidence="2" type="ORF">PHMEG_00013592</name>
</gene>
<accession>A0A225W8H6</accession>
<dbReference type="OrthoDB" id="116564at2759"/>
<feature type="domain" description="Helitron helicase-like" evidence="1">
    <location>
        <begin position="234"/>
        <end position="424"/>
    </location>
</feature>
<name>A0A225W8H6_9STRA</name>
<reference evidence="3" key="1">
    <citation type="submission" date="2017-03" db="EMBL/GenBank/DDBJ databases">
        <title>Phytopthora megakarya and P. palmivora, two closely related causual agents of cacao black pod achieved similar genome size and gene model numbers by different mechanisms.</title>
        <authorList>
            <person name="Ali S."/>
            <person name="Shao J."/>
            <person name="Larry D.J."/>
            <person name="Kronmiller B."/>
            <person name="Shen D."/>
            <person name="Strem M.D."/>
            <person name="Melnick R.L."/>
            <person name="Guiltinan M.J."/>
            <person name="Tyler B.M."/>
            <person name="Meinhardt L.W."/>
            <person name="Bailey B.A."/>
        </authorList>
    </citation>
    <scope>NUCLEOTIDE SEQUENCE [LARGE SCALE GENOMIC DNA]</scope>
    <source>
        <strain evidence="3">zdho120</strain>
    </source>
</reference>
<keyword evidence="2" id="KW-0067">ATP-binding</keyword>
<proteinExistence type="predicted"/>
<dbReference type="InterPro" id="IPR025476">
    <property type="entry name" value="Helitron_helicase-like"/>
</dbReference>
<keyword evidence="2" id="KW-0347">Helicase</keyword>
<dbReference type="GO" id="GO:0004386">
    <property type="term" value="F:helicase activity"/>
    <property type="evidence" value="ECO:0007669"/>
    <property type="project" value="UniProtKB-KW"/>
</dbReference>
<organism evidence="2 3">
    <name type="scientific">Phytophthora megakarya</name>
    <dbReference type="NCBI Taxonomy" id="4795"/>
    <lineage>
        <taxon>Eukaryota</taxon>
        <taxon>Sar</taxon>
        <taxon>Stramenopiles</taxon>
        <taxon>Oomycota</taxon>
        <taxon>Peronosporomycetes</taxon>
        <taxon>Peronosporales</taxon>
        <taxon>Peronosporaceae</taxon>
        <taxon>Phytophthora</taxon>
    </lineage>
</organism>
<dbReference type="Proteomes" id="UP000198211">
    <property type="component" value="Unassembled WGS sequence"/>
</dbReference>
<evidence type="ECO:0000313" key="2">
    <source>
        <dbReference type="EMBL" id="OWZ13140.1"/>
    </source>
</evidence>
<dbReference type="PANTHER" id="PTHR45786">
    <property type="entry name" value="DNA BINDING PROTEIN-LIKE"/>
    <property type="match status" value="1"/>
</dbReference>
<keyword evidence="2" id="KW-0378">Hydrolase</keyword>